<accession>A0A9W8H3U3</accession>
<feature type="domain" description="GATA-type" evidence="8">
    <location>
        <begin position="43"/>
        <end position="98"/>
    </location>
</feature>
<feature type="region of interest" description="Disordered" evidence="7">
    <location>
        <begin position="199"/>
        <end position="225"/>
    </location>
</feature>
<dbReference type="PRINTS" id="PR00619">
    <property type="entry name" value="GATAZNFINGER"/>
</dbReference>
<evidence type="ECO:0000256" key="6">
    <source>
        <dbReference type="PROSITE-ProRule" id="PRU00094"/>
    </source>
</evidence>
<evidence type="ECO:0000313" key="10">
    <source>
        <dbReference type="Proteomes" id="UP001140011"/>
    </source>
</evidence>
<dbReference type="InterPro" id="IPR000679">
    <property type="entry name" value="Znf_GATA"/>
</dbReference>
<dbReference type="PROSITE" id="PS00344">
    <property type="entry name" value="GATA_ZN_FINGER_1"/>
    <property type="match status" value="1"/>
</dbReference>
<reference evidence="9" key="1">
    <citation type="submission" date="2022-07" db="EMBL/GenBank/DDBJ databases">
        <title>Phylogenomic reconstructions and comparative analyses of Kickxellomycotina fungi.</title>
        <authorList>
            <person name="Reynolds N.K."/>
            <person name="Stajich J.E."/>
            <person name="Barry K."/>
            <person name="Grigoriev I.V."/>
            <person name="Crous P."/>
            <person name="Smith M.E."/>
        </authorList>
    </citation>
    <scope>NUCLEOTIDE SEQUENCE</scope>
    <source>
        <strain evidence="9">BCRC 34297</strain>
    </source>
</reference>
<gene>
    <name evidence="9" type="primary">SFU1_3</name>
    <name evidence="9" type="ORF">GGI19_001675</name>
</gene>
<dbReference type="PROSITE" id="PS50114">
    <property type="entry name" value="GATA_ZN_FINGER_2"/>
    <property type="match status" value="2"/>
</dbReference>
<dbReference type="PANTHER" id="PTHR10071:SF281">
    <property type="entry name" value="BOX A-BINDING FACTOR-RELATED"/>
    <property type="match status" value="1"/>
</dbReference>
<organism evidence="9 10">
    <name type="scientific">Coemansia pectinata</name>
    <dbReference type="NCBI Taxonomy" id="1052879"/>
    <lineage>
        <taxon>Eukaryota</taxon>
        <taxon>Fungi</taxon>
        <taxon>Fungi incertae sedis</taxon>
        <taxon>Zoopagomycota</taxon>
        <taxon>Kickxellomycotina</taxon>
        <taxon>Kickxellomycetes</taxon>
        <taxon>Kickxellales</taxon>
        <taxon>Kickxellaceae</taxon>
        <taxon>Coemansia</taxon>
    </lineage>
</organism>
<dbReference type="PANTHER" id="PTHR10071">
    <property type="entry name" value="TRANSCRIPTION FACTOR GATA FAMILY MEMBER"/>
    <property type="match status" value="1"/>
</dbReference>
<dbReference type="Pfam" id="PF00320">
    <property type="entry name" value="GATA"/>
    <property type="match status" value="2"/>
</dbReference>
<keyword evidence="5" id="KW-0539">Nucleus</keyword>
<dbReference type="GO" id="GO:0008270">
    <property type="term" value="F:zinc ion binding"/>
    <property type="evidence" value="ECO:0007669"/>
    <property type="project" value="UniProtKB-KW"/>
</dbReference>
<evidence type="ECO:0000259" key="8">
    <source>
        <dbReference type="PROSITE" id="PS50114"/>
    </source>
</evidence>
<comment type="caution">
    <text evidence="9">The sequence shown here is derived from an EMBL/GenBank/DDBJ whole genome shotgun (WGS) entry which is preliminary data.</text>
</comment>
<dbReference type="CDD" id="cd00202">
    <property type="entry name" value="ZnF_GATA"/>
    <property type="match status" value="2"/>
</dbReference>
<keyword evidence="10" id="KW-1185">Reference proteome</keyword>
<dbReference type="SMART" id="SM00401">
    <property type="entry name" value="ZnF_GATA"/>
    <property type="match status" value="2"/>
</dbReference>
<protein>
    <submittedName>
        <fullName evidence="9">GATA type transcriptional activator of nitrogen-regulated proteins</fullName>
    </submittedName>
</protein>
<name>A0A9W8H3U3_9FUNG</name>
<evidence type="ECO:0000256" key="3">
    <source>
        <dbReference type="ARBA" id="ARBA00022771"/>
    </source>
</evidence>
<comment type="subcellular location">
    <subcellularLocation>
        <location evidence="1">Nucleus</location>
    </subcellularLocation>
</comment>
<proteinExistence type="predicted"/>
<evidence type="ECO:0000256" key="4">
    <source>
        <dbReference type="ARBA" id="ARBA00022833"/>
    </source>
</evidence>
<evidence type="ECO:0000256" key="5">
    <source>
        <dbReference type="ARBA" id="ARBA00023242"/>
    </source>
</evidence>
<dbReference type="Gene3D" id="3.30.50.10">
    <property type="entry name" value="Erythroid Transcription Factor GATA-1, subunit A"/>
    <property type="match status" value="2"/>
</dbReference>
<dbReference type="GO" id="GO:0000978">
    <property type="term" value="F:RNA polymerase II cis-regulatory region sequence-specific DNA binding"/>
    <property type="evidence" value="ECO:0007669"/>
    <property type="project" value="TreeGrafter"/>
</dbReference>
<dbReference type="InterPro" id="IPR013088">
    <property type="entry name" value="Znf_NHR/GATA"/>
</dbReference>
<keyword evidence="4" id="KW-0862">Zinc</keyword>
<dbReference type="GO" id="GO:0000122">
    <property type="term" value="P:negative regulation of transcription by RNA polymerase II"/>
    <property type="evidence" value="ECO:0007669"/>
    <property type="project" value="TreeGrafter"/>
</dbReference>
<sequence>MDNPALSSGVEEYRPNPMFSISALVVGPVPTTSTAVKVEPAVEGTMTRCINCQTTSTPLWRRDPASGGHLCNRCGLYLKTYNTMHPLTKIKRRAINNPAAGRHVPTGTEEMDDVEQIPRPANCHPPQLNTEVHRGNKKRVTPKQQISQGLTPRCFNCSAEHTPLWRRDPQDNIICNACGLYFKLHGKARPVAMKRAAIRRRNRTTSSSVPVGAQSVPAFSEPTHAGADPSMGGLEFLMRAAEMRHEPSKRLGVPRVENSACVMLESLATVAAAEIAVGGDDGSLGSKEKLQMECQRLELLLAESKAVLSTLG</sequence>
<feature type="domain" description="GATA-type" evidence="8">
    <location>
        <begin position="153"/>
        <end position="201"/>
    </location>
</feature>
<evidence type="ECO:0000313" key="9">
    <source>
        <dbReference type="EMBL" id="KAJ2755406.1"/>
    </source>
</evidence>
<dbReference type="OrthoDB" id="515401at2759"/>
<dbReference type="GO" id="GO:0005634">
    <property type="term" value="C:nucleus"/>
    <property type="evidence" value="ECO:0007669"/>
    <property type="project" value="UniProtKB-SubCell"/>
</dbReference>
<feature type="region of interest" description="Disordered" evidence="7">
    <location>
        <begin position="121"/>
        <end position="145"/>
    </location>
</feature>
<keyword evidence="3 6" id="KW-0863">Zinc-finger</keyword>
<dbReference type="InterPro" id="IPR039355">
    <property type="entry name" value="Transcription_factor_GATA"/>
</dbReference>
<keyword evidence="2" id="KW-0479">Metal-binding</keyword>
<evidence type="ECO:0000256" key="1">
    <source>
        <dbReference type="ARBA" id="ARBA00004123"/>
    </source>
</evidence>
<dbReference type="AlphaFoldDB" id="A0A9W8H3U3"/>
<dbReference type="GO" id="GO:0045944">
    <property type="term" value="P:positive regulation of transcription by RNA polymerase II"/>
    <property type="evidence" value="ECO:0007669"/>
    <property type="project" value="TreeGrafter"/>
</dbReference>
<dbReference type="EMBL" id="JANBUH010000064">
    <property type="protein sequence ID" value="KAJ2755406.1"/>
    <property type="molecule type" value="Genomic_DNA"/>
</dbReference>
<dbReference type="GO" id="GO:0000981">
    <property type="term" value="F:DNA-binding transcription factor activity, RNA polymerase II-specific"/>
    <property type="evidence" value="ECO:0007669"/>
    <property type="project" value="TreeGrafter"/>
</dbReference>
<evidence type="ECO:0000256" key="2">
    <source>
        <dbReference type="ARBA" id="ARBA00022723"/>
    </source>
</evidence>
<dbReference type="SUPFAM" id="SSF57716">
    <property type="entry name" value="Glucocorticoid receptor-like (DNA-binding domain)"/>
    <property type="match status" value="2"/>
</dbReference>
<dbReference type="Proteomes" id="UP001140011">
    <property type="component" value="Unassembled WGS sequence"/>
</dbReference>
<evidence type="ECO:0000256" key="7">
    <source>
        <dbReference type="SAM" id="MobiDB-lite"/>
    </source>
</evidence>